<reference evidence="8 9" key="1">
    <citation type="submission" date="2015-12" db="EMBL/GenBank/DDBJ databases">
        <title>Dictyostelia acquired genes for synthesis and detection of signals that induce cell-type specialization by lateral gene transfer from prokaryotes.</title>
        <authorList>
            <person name="Gloeckner G."/>
            <person name="Schaap P."/>
        </authorList>
    </citation>
    <scope>NUCLEOTIDE SEQUENCE [LARGE SCALE GENOMIC DNA]</scope>
    <source>
        <strain evidence="8 9">TK</strain>
    </source>
</reference>
<dbReference type="Pfam" id="PF22933">
    <property type="entry name" value="ComC_SSD"/>
    <property type="match status" value="1"/>
</dbReference>
<dbReference type="Proteomes" id="UP000076078">
    <property type="component" value="Unassembled WGS sequence"/>
</dbReference>
<keyword evidence="1 5" id="KW-0732">Signal</keyword>
<keyword evidence="4" id="KW-0472">Membrane</keyword>
<evidence type="ECO:0000313" key="9">
    <source>
        <dbReference type="Proteomes" id="UP000076078"/>
    </source>
</evidence>
<dbReference type="InParanoid" id="A0A151Z8Q0"/>
<dbReference type="PROSITE" id="PS01186">
    <property type="entry name" value="EGF_2"/>
    <property type="match status" value="1"/>
</dbReference>
<evidence type="ECO:0000256" key="4">
    <source>
        <dbReference type="SAM" id="Phobius"/>
    </source>
</evidence>
<dbReference type="PANTHER" id="PTHR31378">
    <property type="entry name" value="EGF-LIKE DOMAIN-CONTAINING PROTEIN-RELATED-RELATED"/>
    <property type="match status" value="1"/>
</dbReference>
<protein>
    <submittedName>
        <fullName evidence="8">EGF-like domain-containing protein</fullName>
    </submittedName>
</protein>
<feature type="domain" description="MRH" evidence="7">
    <location>
        <begin position="25"/>
        <end position="159"/>
    </location>
</feature>
<dbReference type="InterPro" id="IPR055462">
    <property type="entry name" value="DUF7034"/>
</dbReference>
<feature type="transmembrane region" description="Helical" evidence="4">
    <location>
        <begin position="1457"/>
        <end position="1480"/>
    </location>
</feature>
<dbReference type="PROSITE" id="PS50026">
    <property type="entry name" value="EGF_3"/>
    <property type="match status" value="1"/>
</dbReference>
<dbReference type="Pfam" id="PF24893">
    <property type="entry name" value="DUF7743"/>
    <property type="match status" value="1"/>
</dbReference>
<dbReference type="InterPro" id="IPR009011">
    <property type="entry name" value="Man6P_isomerase_rcpt-bd_dom_sf"/>
</dbReference>
<keyword evidence="4" id="KW-1133">Transmembrane helix</keyword>
<evidence type="ECO:0000313" key="8">
    <source>
        <dbReference type="EMBL" id="KYQ90335.1"/>
    </source>
</evidence>
<evidence type="ECO:0000256" key="1">
    <source>
        <dbReference type="ARBA" id="ARBA00022729"/>
    </source>
</evidence>
<evidence type="ECO:0000259" key="6">
    <source>
        <dbReference type="PROSITE" id="PS50026"/>
    </source>
</evidence>
<sequence length="1501" mass="167244">MSVLKSLIVLIALVISSIQCQTSLSNCTFIADGYQYDFSSIGSYNPNGYFWNFGYDQGFINVCQTAYSCVSEDGTTGMAGCKYFESLGQVQSGEFSSISPAGTGAILTYYDNSYMNYIVRIKLLCAKNKRIPSIISSGISATNSRQYEFTISGKGACGYQIAMLQAMPTSKLLFLFIFIYIQIYNVINGQVLILKKSVPGISVDSSGNCIVEMEWLLNESAVSIIMSGTSTTYSMPPNKFLYTKFTLSVGQFVSFTIRDQNFVNYPIEMRDIVCQANPSPLVYELPYNTIYPFSRKMFTDYEYMPSIGLNSIYLGFGMTDNGTQILTVKNGGYNFNYVKPSLYFLYLKNNYPYPTPTYDLSTSTQTFGLQMNVPVYSTLPYIDSEGGSFGYEPTLRMFTLAVLYIGNSSKVVGYVNMGATGIYNLQIFPISGNTQRVSLMGYAYGIPTASVQGPFDVNIYATGSTPVLLHSFSYSIPAITAILDTTLVSFSCTNTYSLWYCTATADVTPNLQLSTVTMEMATLKNPLKMYPYGYQSGSMTSLKYIITWPISKFGKDNTVQATIGTSTVSTSLTVTLDLTAPRFSSIEYIILENTTQVLVRITASDDISGIQSIRFSPFSGEMTSMDLVLGTSTNGTFEKIFNLMASRIDTLFISDKATVTNTLNTKLLYAFPQEFFDLRTIDKMYFEKNNIDISTNGTWNTLYLHYPSPDKKRLFGFKLISTYEVAIQMGNENVEERPYDIMKWDESKQMFKVDFYIPPKLFTGNLDYIFMADGREYDPSTFSTLVGLNASLAVYSQNADEHGPYVISYSLNPSANVLVSVANVEIYYTLNIQDMNGIESFNVTIGSNIDPTGSRYQYNFDSPTASFSTNVSFIVTPSKCIAQNYFIKELTTRDIYGHYSSTSYQPTKPNSPYLPNPFHMFPNFQSTIIQVTCQNTNFDSQGPQMANFQLSTNELDVTSMNRDLVVYFESQDPFGISTRHSPWIYLETISSKILVKQPANMINSNITTETTAVYNTTIKVPYMFGYPDGFGVSIYGLVDLAMNIQGYPFGKIMEAGTLNSIVTTTMVSDNPIIETTTEYNPSGGPLAIYGKEFYGSNVLVSIKDGSTVTNYTSSTFNIFSNLYLRIGSISPPKSSSLEITVIVDSKLSNVHVITGTPVPQTSVTVMCPGSPVECSGNGACIISGQQASCQCNQPYAGVDCSYKIFILPKPTIDPTEPNSTIDFKPPTGEDIFYTTLVSIVSLREVQLDQTLQHEYKFKSWLYKDISTPESKVYQYITNITHPVYNTNTLVNVSIEWFDEYHNITFADQTLQMTPSSIKYRIELSPYQFEKSTNTMDIQFLVSIASDNDDSCSIQKQGVVFENDFITLELDNHSFYGRFIKRAVIDGRNRVISNTIEPLEQSNDLSSTIVSIHIPNFKNNATLDPDFSILINAEPVSSSTESSLCKSSKKEGLSQTKIAGIVIGCIAFAVIATTATTYFIYKKKQHSKMLKKFNQKLQNINN</sequence>
<dbReference type="Pfam" id="PF23033">
    <property type="entry name" value="DUF7034"/>
    <property type="match status" value="1"/>
</dbReference>
<feature type="signal peptide" evidence="5">
    <location>
        <begin position="1"/>
        <end position="20"/>
    </location>
</feature>
<dbReference type="InterPro" id="IPR055463">
    <property type="entry name" value="DUF7035"/>
</dbReference>
<dbReference type="Gene3D" id="2.70.130.10">
    <property type="entry name" value="Mannose-6-phosphate receptor binding domain"/>
    <property type="match status" value="1"/>
</dbReference>
<keyword evidence="4" id="KW-0812">Transmembrane</keyword>
<dbReference type="SUPFAM" id="SSF50911">
    <property type="entry name" value="Mannose 6-phosphate receptor domain"/>
    <property type="match status" value="1"/>
</dbReference>
<dbReference type="Pfam" id="PF23034">
    <property type="entry name" value="DUF7035"/>
    <property type="match status" value="1"/>
</dbReference>
<evidence type="ECO:0000256" key="2">
    <source>
        <dbReference type="ARBA" id="ARBA00023157"/>
    </source>
</evidence>
<accession>A0A151Z8Q0</accession>
<organism evidence="8 9">
    <name type="scientific">Tieghemostelium lacteum</name>
    <name type="common">Slime mold</name>
    <name type="synonym">Dictyostelium lacteum</name>
    <dbReference type="NCBI Taxonomy" id="361077"/>
    <lineage>
        <taxon>Eukaryota</taxon>
        <taxon>Amoebozoa</taxon>
        <taxon>Evosea</taxon>
        <taxon>Eumycetozoa</taxon>
        <taxon>Dictyostelia</taxon>
        <taxon>Dictyosteliales</taxon>
        <taxon>Raperosteliaceae</taxon>
        <taxon>Tieghemostelium</taxon>
    </lineage>
</organism>
<dbReference type="InterPro" id="IPR056645">
    <property type="entry name" value="DUF7743"/>
</dbReference>
<dbReference type="PROSITE" id="PS51914">
    <property type="entry name" value="MRH"/>
    <property type="match status" value="1"/>
</dbReference>
<dbReference type="InterPro" id="IPR000742">
    <property type="entry name" value="EGF"/>
</dbReference>
<evidence type="ECO:0000259" key="7">
    <source>
        <dbReference type="PROSITE" id="PS51914"/>
    </source>
</evidence>
<evidence type="ECO:0000256" key="3">
    <source>
        <dbReference type="PROSITE-ProRule" id="PRU00076"/>
    </source>
</evidence>
<dbReference type="InterPro" id="IPR044865">
    <property type="entry name" value="MRH_dom"/>
</dbReference>
<keyword evidence="3" id="KW-0245">EGF-like domain</keyword>
<keyword evidence="2 3" id="KW-1015">Disulfide bond</keyword>
<dbReference type="InterPro" id="IPR054484">
    <property type="entry name" value="ComC_SSD"/>
</dbReference>
<dbReference type="EMBL" id="LODT01000037">
    <property type="protein sequence ID" value="KYQ90335.1"/>
    <property type="molecule type" value="Genomic_DNA"/>
</dbReference>
<gene>
    <name evidence="8" type="ORF">DLAC_08943</name>
</gene>
<feature type="domain" description="EGF-like" evidence="6">
    <location>
        <begin position="1163"/>
        <end position="1201"/>
    </location>
</feature>
<comment type="caution">
    <text evidence="3">Lacks conserved residue(s) required for the propagation of feature annotation.</text>
</comment>
<evidence type="ECO:0000256" key="5">
    <source>
        <dbReference type="SAM" id="SignalP"/>
    </source>
</evidence>
<feature type="chain" id="PRO_5007592999" evidence="5">
    <location>
        <begin position="21"/>
        <end position="1501"/>
    </location>
</feature>
<dbReference type="FunCoup" id="A0A151Z8Q0">
    <property type="interactions" value="170"/>
</dbReference>
<keyword evidence="9" id="KW-1185">Reference proteome</keyword>
<proteinExistence type="predicted"/>
<dbReference type="OrthoDB" id="21427at2759"/>
<name>A0A151Z8Q0_TIELA</name>
<comment type="caution">
    <text evidence="8">The sequence shown here is derived from an EMBL/GenBank/DDBJ whole genome shotgun (WGS) entry which is preliminary data.</text>
</comment>
<dbReference type="PANTHER" id="PTHR31378:SF29">
    <property type="entry name" value="EGF-LIKE DOMAIN-CONTAINING PROTEIN-RELATED"/>
    <property type="match status" value="1"/>
</dbReference>
<feature type="disulfide bond" evidence="3">
    <location>
        <begin position="1191"/>
        <end position="1200"/>
    </location>
</feature>
<dbReference type="PROSITE" id="PS00022">
    <property type="entry name" value="EGF_1"/>
    <property type="match status" value="1"/>
</dbReference>